<evidence type="ECO:0000313" key="1">
    <source>
        <dbReference type="EMBL" id="KAL0124212.1"/>
    </source>
</evidence>
<keyword evidence="2" id="KW-1185">Reference proteome</keyword>
<name>A0AAW2GCY3_9HYME</name>
<proteinExistence type="predicted"/>
<dbReference type="EMBL" id="JADYXP020000005">
    <property type="protein sequence ID" value="KAL0124212.1"/>
    <property type="molecule type" value="Genomic_DNA"/>
</dbReference>
<evidence type="ECO:0000313" key="2">
    <source>
        <dbReference type="Proteomes" id="UP001430953"/>
    </source>
</evidence>
<protein>
    <recommendedName>
        <fullName evidence="3">Ribosomal protein L5</fullName>
    </recommendedName>
</protein>
<organism evidence="1 2">
    <name type="scientific">Cardiocondyla obscurior</name>
    <dbReference type="NCBI Taxonomy" id="286306"/>
    <lineage>
        <taxon>Eukaryota</taxon>
        <taxon>Metazoa</taxon>
        <taxon>Ecdysozoa</taxon>
        <taxon>Arthropoda</taxon>
        <taxon>Hexapoda</taxon>
        <taxon>Insecta</taxon>
        <taxon>Pterygota</taxon>
        <taxon>Neoptera</taxon>
        <taxon>Endopterygota</taxon>
        <taxon>Hymenoptera</taxon>
        <taxon>Apocrita</taxon>
        <taxon>Aculeata</taxon>
        <taxon>Formicoidea</taxon>
        <taxon>Formicidae</taxon>
        <taxon>Myrmicinae</taxon>
        <taxon>Cardiocondyla</taxon>
    </lineage>
</organism>
<sequence length="157" mass="18425">MSLTIFSRNDLGNSKYVRAELSAMLPHTRNMHFNRSIIPNHKETRVVTLSIDNVPSTFYLTRRPHSRPSPNEFALFLSHRGTNVIQKFPIAYRRRNFPGGQNSFPSIFPRFILRVLTLRNARLPNSLDPRTATRFFFLFKWQLYLSKTVTLRNIFAI</sequence>
<dbReference type="AlphaFoldDB" id="A0AAW2GCY3"/>
<evidence type="ECO:0008006" key="3">
    <source>
        <dbReference type="Google" id="ProtNLM"/>
    </source>
</evidence>
<reference evidence="1 2" key="1">
    <citation type="submission" date="2023-03" db="EMBL/GenBank/DDBJ databases">
        <title>High recombination rates correlate with genetic variation in Cardiocondyla obscurior ants.</title>
        <authorList>
            <person name="Errbii M."/>
        </authorList>
    </citation>
    <scope>NUCLEOTIDE SEQUENCE [LARGE SCALE GENOMIC DNA]</scope>
    <source>
        <strain evidence="1">Alpha-2009</strain>
        <tissue evidence="1">Whole body</tissue>
    </source>
</reference>
<dbReference type="Proteomes" id="UP001430953">
    <property type="component" value="Unassembled WGS sequence"/>
</dbReference>
<comment type="caution">
    <text evidence="1">The sequence shown here is derived from an EMBL/GenBank/DDBJ whole genome shotgun (WGS) entry which is preliminary data.</text>
</comment>
<accession>A0AAW2GCY3</accession>
<gene>
    <name evidence="1" type="ORF">PUN28_006207</name>
</gene>